<name>A0A7X2LQD9_9BURK</name>
<evidence type="ECO:0000313" key="3">
    <source>
        <dbReference type="EMBL" id="MRV71235.1"/>
    </source>
</evidence>
<dbReference type="EMBL" id="WKJJ01000003">
    <property type="protein sequence ID" value="MRV71235.1"/>
    <property type="molecule type" value="Genomic_DNA"/>
</dbReference>
<evidence type="ECO:0000313" key="4">
    <source>
        <dbReference type="Proteomes" id="UP000446768"/>
    </source>
</evidence>
<protein>
    <submittedName>
        <fullName evidence="3">PEP-CTERM sorting domain-containing protein</fullName>
    </submittedName>
</protein>
<dbReference type="Proteomes" id="UP000446768">
    <property type="component" value="Unassembled WGS sequence"/>
</dbReference>
<keyword evidence="1" id="KW-0732">Signal</keyword>
<keyword evidence="4" id="KW-1185">Reference proteome</keyword>
<gene>
    <name evidence="3" type="ORF">GJ700_05815</name>
</gene>
<dbReference type="AlphaFoldDB" id="A0A7X2LQD9"/>
<reference evidence="3 4" key="1">
    <citation type="submission" date="2019-11" db="EMBL/GenBank/DDBJ databases">
        <title>Novel species isolated from a subtropical stream in China.</title>
        <authorList>
            <person name="Lu H."/>
        </authorList>
    </citation>
    <scope>NUCLEOTIDE SEQUENCE [LARGE SCALE GENOMIC DNA]</scope>
    <source>
        <strain evidence="3 4">FT92W</strain>
    </source>
</reference>
<dbReference type="NCBIfam" id="TIGR02595">
    <property type="entry name" value="PEP_CTERM"/>
    <property type="match status" value="1"/>
</dbReference>
<evidence type="ECO:0000259" key="2">
    <source>
        <dbReference type="Pfam" id="PF07589"/>
    </source>
</evidence>
<dbReference type="Pfam" id="PF07589">
    <property type="entry name" value="PEP-CTERM"/>
    <property type="match status" value="1"/>
</dbReference>
<dbReference type="InterPro" id="IPR013424">
    <property type="entry name" value="Ice-binding_C"/>
</dbReference>
<evidence type="ECO:0000256" key="1">
    <source>
        <dbReference type="SAM" id="SignalP"/>
    </source>
</evidence>
<feature type="chain" id="PRO_5031468886" evidence="1">
    <location>
        <begin position="25"/>
        <end position="227"/>
    </location>
</feature>
<accession>A0A7X2LQD9</accession>
<feature type="domain" description="Ice-binding protein C-terminal" evidence="2">
    <location>
        <begin position="203"/>
        <end position="226"/>
    </location>
</feature>
<sequence>MHIATLLKTPLAAALLCAAAQASAGTVATFDDLPLQPAIDLGTGIQYTNATNSLDYVGVTWDARFSVFGDQYRVGGPSGPTFGIAHSGHYFVTNQDGGSGLTITTNQVLTGAWFGRNQYYGFGEGGADQVTIVALAGGTELASVVFNLPDSHPGLAEPLSFVDTSSFAALSGITGYRIDRRELGTLSGHWVADDFQFEPVSNVPEPSTWAMLAAGLGLLGWRSRRRT</sequence>
<feature type="signal peptide" evidence="1">
    <location>
        <begin position="1"/>
        <end position="24"/>
    </location>
</feature>
<proteinExistence type="predicted"/>
<comment type="caution">
    <text evidence="3">The sequence shown here is derived from an EMBL/GenBank/DDBJ whole genome shotgun (WGS) entry which is preliminary data.</text>
</comment>
<organism evidence="3 4">
    <name type="scientific">Pseudoduganella rivuli</name>
    <dbReference type="NCBI Taxonomy" id="2666085"/>
    <lineage>
        <taxon>Bacteria</taxon>
        <taxon>Pseudomonadati</taxon>
        <taxon>Pseudomonadota</taxon>
        <taxon>Betaproteobacteria</taxon>
        <taxon>Burkholderiales</taxon>
        <taxon>Oxalobacteraceae</taxon>
        <taxon>Telluria group</taxon>
        <taxon>Pseudoduganella</taxon>
    </lineage>
</organism>
<dbReference type="RefSeq" id="WP_154371716.1">
    <property type="nucleotide sequence ID" value="NZ_WKJJ01000003.1"/>
</dbReference>